<dbReference type="EMBL" id="JADGJQ010000088">
    <property type="protein sequence ID" value="KAJ3171300.1"/>
    <property type="molecule type" value="Genomic_DNA"/>
</dbReference>
<comment type="caution">
    <text evidence="2">The sequence shown here is derived from an EMBL/GenBank/DDBJ whole genome shotgun (WGS) entry which is preliminary data.</text>
</comment>
<evidence type="ECO:0000313" key="2">
    <source>
        <dbReference type="EMBL" id="KAJ3171300.1"/>
    </source>
</evidence>
<reference evidence="2" key="1">
    <citation type="submission" date="2020-05" db="EMBL/GenBank/DDBJ databases">
        <title>Phylogenomic resolution of chytrid fungi.</title>
        <authorList>
            <person name="Stajich J.E."/>
            <person name="Amses K."/>
            <person name="Simmons R."/>
            <person name="Seto K."/>
            <person name="Myers J."/>
            <person name="Bonds A."/>
            <person name="Quandt C.A."/>
            <person name="Barry K."/>
            <person name="Liu P."/>
            <person name="Grigoriev I."/>
            <person name="Longcore J.E."/>
            <person name="James T.Y."/>
        </authorList>
    </citation>
    <scope>NUCLEOTIDE SEQUENCE</scope>
    <source>
        <strain evidence="2">JEL0379</strain>
    </source>
</reference>
<keyword evidence="1" id="KW-0472">Membrane</keyword>
<keyword evidence="3" id="KW-1185">Reference proteome</keyword>
<evidence type="ECO:0000313" key="3">
    <source>
        <dbReference type="Proteomes" id="UP001212152"/>
    </source>
</evidence>
<keyword evidence="1" id="KW-1133">Transmembrane helix</keyword>
<proteinExistence type="predicted"/>
<keyword evidence="1" id="KW-0812">Transmembrane</keyword>
<gene>
    <name evidence="2" type="ORF">HDU87_008407</name>
</gene>
<accession>A0AAD5TCX4</accession>
<name>A0AAD5TCX4_9FUNG</name>
<organism evidence="2 3">
    <name type="scientific">Geranomyces variabilis</name>
    <dbReference type="NCBI Taxonomy" id="109894"/>
    <lineage>
        <taxon>Eukaryota</taxon>
        <taxon>Fungi</taxon>
        <taxon>Fungi incertae sedis</taxon>
        <taxon>Chytridiomycota</taxon>
        <taxon>Chytridiomycota incertae sedis</taxon>
        <taxon>Chytridiomycetes</taxon>
        <taxon>Spizellomycetales</taxon>
        <taxon>Powellomycetaceae</taxon>
        <taxon>Geranomyces</taxon>
    </lineage>
</organism>
<dbReference type="AlphaFoldDB" id="A0AAD5TCX4"/>
<protein>
    <submittedName>
        <fullName evidence="2">Uncharacterized protein</fullName>
    </submittedName>
</protein>
<feature type="transmembrane region" description="Helical" evidence="1">
    <location>
        <begin position="12"/>
        <end position="31"/>
    </location>
</feature>
<sequence>MGHESRRNCCAVLFWTKTTLAVLIAVGFMAFMSQRVYTKHRDATKRKAAVPLNTPLQMVPVDAAGNQIGPAIPVGQPVNGVARRAYGAALEAELSGFRSFAVASS</sequence>
<evidence type="ECO:0000256" key="1">
    <source>
        <dbReference type="SAM" id="Phobius"/>
    </source>
</evidence>
<dbReference type="Proteomes" id="UP001212152">
    <property type="component" value="Unassembled WGS sequence"/>
</dbReference>